<evidence type="ECO:0000256" key="6">
    <source>
        <dbReference type="ARBA" id="ARBA00022840"/>
    </source>
</evidence>
<dbReference type="PANTHER" id="PTHR43553">
    <property type="entry name" value="HEAVY METAL TRANSPORTER"/>
    <property type="match status" value="1"/>
</dbReference>
<accession>A0A2S0KPL3</accession>
<dbReference type="Pfam" id="PF00005">
    <property type="entry name" value="ABC_tran"/>
    <property type="match status" value="2"/>
</dbReference>
<protein>
    <recommendedName>
        <fullName evidence="9">ABC transporter domain-containing protein</fullName>
    </recommendedName>
</protein>
<dbReference type="GO" id="GO:0042626">
    <property type="term" value="F:ATPase-coupled transmembrane transporter activity"/>
    <property type="evidence" value="ECO:0007669"/>
    <property type="project" value="TreeGrafter"/>
</dbReference>
<dbReference type="InterPro" id="IPR003593">
    <property type="entry name" value="AAA+_ATPase"/>
</dbReference>
<sequence>MNILEIKNLNFNYVDFPPLWENVNMQLEAGDFALLLGPSGSGKSCLMKHLIYKLAPYGNASGEILYKGQSLDSLSPYEHVKNIAYVSQNPDEQIVSESVWQELAFSLEQLGMPADKMRLRIAEVANFFGIQEWFWQKTNELSGGQKQILTLASAMVLKPEILVLDEADSNLDPVTRVSFLNILQRINVEMGTTILLSSHNWENTLDLANKVYYLNNQALRNFDSNRDFINFIYSEIPEEISALPTASQVSYQLQEISTNNVKTRQDLSKALVGNNLPSLRNLSAEFNAENNEHSKRNNSAGQNLLEIKDLQFKYKKVGENILDHLNLSVPTKSICFILGGNGSGKSTLLKCIVEQLQYSGSIKINSEENTGLKTLLPNRSSKRPRISYLPQNTRLLFSADTIHEEIRLAFEAVSKEDIPHLADIFAIELENFSPETLLISFGLSERMNFNPGDLSGGELQRAALALILLNKPQLLLLDEPSNNLAYNDIEHLSKILERLRNKGLTILAVSHDLEFASKIADSCALIFQGEIVSHAEPHRFFADNFFYTTDSCKIAQDFQESDSIAITSEELLEQVRALDV</sequence>
<evidence type="ECO:0000313" key="11">
    <source>
        <dbReference type="Proteomes" id="UP000237947"/>
    </source>
</evidence>
<evidence type="ECO:0000259" key="9">
    <source>
        <dbReference type="PROSITE" id="PS50893"/>
    </source>
</evidence>
<comment type="subcellular location">
    <subcellularLocation>
        <location evidence="1">Cell membrane</location>
        <topology evidence="1">Peripheral membrane protein</topology>
    </subcellularLocation>
</comment>
<gene>
    <name evidence="10" type="ORF">C5Q98_06970</name>
</gene>
<name>A0A2S0KPL3_9FIRM</name>
<organism evidence="10 11">
    <name type="scientific">Fastidiosipila sanguinis</name>
    <dbReference type="NCBI Taxonomy" id="236753"/>
    <lineage>
        <taxon>Bacteria</taxon>
        <taxon>Bacillati</taxon>
        <taxon>Bacillota</taxon>
        <taxon>Clostridia</taxon>
        <taxon>Eubacteriales</taxon>
        <taxon>Oscillospiraceae</taxon>
        <taxon>Fastidiosipila</taxon>
    </lineage>
</organism>
<dbReference type="PANTHER" id="PTHR43553:SF27">
    <property type="entry name" value="ENERGY-COUPLING FACTOR TRANSPORTER ATP-BINDING PROTEIN ECFA2"/>
    <property type="match status" value="1"/>
</dbReference>
<dbReference type="Proteomes" id="UP000237947">
    <property type="component" value="Chromosome"/>
</dbReference>
<dbReference type="GO" id="GO:0043190">
    <property type="term" value="C:ATP-binding cassette (ABC) transporter complex"/>
    <property type="evidence" value="ECO:0007669"/>
    <property type="project" value="TreeGrafter"/>
</dbReference>
<dbReference type="SUPFAM" id="SSF52540">
    <property type="entry name" value="P-loop containing nucleoside triphosphate hydrolases"/>
    <property type="match status" value="2"/>
</dbReference>
<evidence type="ECO:0000256" key="1">
    <source>
        <dbReference type="ARBA" id="ARBA00004202"/>
    </source>
</evidence>
<dbReference type="InterPro" id="IPR003439">
    <property type="entry name" value="ABC_transporter-like_ATP-bd"/>
</dbReference>
<dbReference type="CDD" id="cd03225">
    <property type="entry name" value="ABC_cobalt_CbiO_domain1"/>
    <property type="match status" value="2"/>
</dbReference>
<dbReference type="KEGG" id="fsa:C5Q98_06970"/>
<keyword evidence="4" id="KW-1003">Cell membrane</keyword>
<dbReference type="PROSITE" id="PS00211">
    <property type="entry name" value="ABC_TRANSPORTER_1"/>
    <property type="match status" value="1"/>
</dbReference>
<evidence type="ECO:0000256" key="5">
    <source>
        <dbReference type="ARBA" id="ARBA00022741"/>
    </source>
</evidence>
<dbReference type="RefSeq" id="WP_106012914.1">
    <property type="nucleotide sequence ID" value="NZ_CP027226.1"/>
</dbReference>
<evidence type="ECO:0000256" key="7">
    <source>
        <dbReference type="ARBA" id="ARBA00022967"/>
    </source>
</evidence>
<evidence type="ECO:0000256" key="8">
    <source>
        <dbReference type="ARBA" id="ARBA00023136"/>
    </source>
</evidence>
<keyword evidence="5" id="KW-0547">Nucleotide-binding</keyword>
<dbReference type="SMART" id="SM00382">
    <property type="entry name" value="AAA"/>
    <property type="match status" value="2"/>
</dbReference>
<keyword evidence="7" id="KW-1278">Translocase</keyword>
<dbReference type="AlphaFoldDB" id="A0A2S0KPL3"/>
<dbReference type="GO" id="GO:0016887">
    <property type="term" value="F:ATP hydrolysis activity"/>
    <property type="evidence" value="ECO:0007669"/>
    <property type="project" value="InterPro"/>
</dbReference>
<dbReference type="EMBL" id="CP027226">
    <property type="protein sequence ID" value="AVM42966.1"/>
    <property type="molecule type" value="Genomic_DNA"/>
</dbReference>
<keyword evidence="6" id="KW-0067">ATP-binding</keyword>
<evidence type="ECO:0000313" key="10">
    <source>
        <dbReference type="EMBL" id="AVM42966.1"/>
    </source>
</evidence>
<reference evidence="11" key="1">
    <citation type="submission" date="2018-02" db="EMBL/GenBank/DDBJ databases">
        <authorList>
            <person name="Holder M.E."/>
            <person name="Ajami N.J."/>
            <person name="Petrosino J.F."/>
        </authorList>
    </citation>
    <scope>NUCLEOTIDE SEQUENCE [LARGE SCALE GENOMIC DNA]</scope>
    <source>
        <strain evidence="11">CCUG 47711</strain>
    </source>
</reference>
<dbReference type="InterPro" id="IPR017871">
    <property type="entry name" value="ABC_transporter-like_CS"/>
</dbReference>
<evidence type="ECO:0000256" key="3">
    <source>
        <dbReference type="ARBA" id="ARBA00022448"/>
    </source>
</evidence>
<keyword evidence="3" id="KW-0813">Transport</keyword>
<feature type="domain" description="ABC transporter" evidence="9">
    <location>
        <begin position="4"/>
        <end position="241"/>
    </location>
</feature>
<comment type="similarity">
    <text evidence="2">Belongs to the ABC transporter superfamily.</text>
</comment>
<dbReference type="GO" id="GO:0005524">
    <property type="term" value="F:ATP binding"/>
    <property type="evidence" value="ECO:0007669"/>
    <property type="project" value="UniProtKB-KW"/>
</dbReference>
<dbReference type="PROSITE" id="PS50893">
    <property type="entry name" value="ABC_TRANSPORTER_2"/>
    <property type="match status" value="2"/>
</dbReference>
<feature type="domain" description="ABC transporter" evidence="9">
    <location>
        <begin position="305"/>
        <end position="553"/>
    </location>
</feature>
<dbReference type="InterPro" id="IPR050095">
    <property type="entry name" value="ECF_ABC_transporter_ATP-bd"/>
</dbReference>
<dbReference type="Gene3D" id="3.40.50.300">
    <property type="entry name" value="P-loop containing nucleotide triphosphate hydrolases"/>
    <property type="match status" value="2"/>
</dbReference>
<dbReference type="OrthoDB" id="501320at2"/>
<evidence type="ECO:0000256" key="2">
    <source>
        <dbReference type="ARBA" id="ARBA00005417"/>
    </source>
</evidence>
<dbReference type="InterPro" id="IPR027417">
    <property type="entry name" value="P-loop_NTPase"/>
</dbReference>
<evidence type="ECO:0000256" key="4">
    <source>
        <dbReference type="ARBA" id="ARBA00022475"/>
    </source>
</evidence>
<keyword evidence="11" id="KW-1185">Reference proteome</keyword>
<dbReference type="InterPro" id="IPR015856">
    <property type="entry name" value="ABC_transpr_CbiO/EcfA_su"/>
</dbReference>
<keyword evidence="8" id="KW-0472">Membrane</keyword>
<proteinExistence type="inferred from homology"/>